<dbReference type="WBParaSite" id="jg2963">
    <property type="protein sequence ID" value="jg2963"/>
    <property type="gene ID" value="jg2963"/>
</dbReference>
<accession>A0A915E9G7</accession>
<dbReference type="AlphaFoldDB" id="A0A915E9G7"/>
<name>A0A915E9G7_9BILA</name>
<evidence type="ECO:0000313" key="1">
    <source>
        <dbReference type="Proteomes" id="UP000887574"/>
    </source>
</evidence>
<proteinExistence type="predicted"/>
<keyword evidence="1" id="KW-1185">Reference proteome</keyword>
<sequence>MVLNSLPTETLYEIVEFIDPGLSRDILFLSRKMSPLLVSRVNKYCEQAIANLQGQVLNLQGQVMNLQGQVLNLQGQAAQNAAVIGILRNQLLANGFIPNA</sequence>
<dbReference type="Proteomes" id="UP000887574">
    <property type="component" value="Unplaced"/>
</dbReference>
<reference evidence="2" key="1">
    <citation type="submission" date="2022-11" db="UniProtKB">
        <authorList>
            <consortium name="WormBaseParasite"/>
        </authorList>
    </citation>
    <scope>IDENTIFICATION</scope>
</reference>
<organism evidence="1 2">
    <name type="scientific">Ditylenchus dipsaci</name>
    <dbReference type="NCBI Taxonomy" id="166011"/>
    <lineage>
        <taxon>Eukaryota</taxon>
        <taxon>Metazoa</taxon>
        <taxon>Ecdysozoa</taxon>
        <taxon>Nematoda</taxon>
        <taxon>Chromadorea</taxon>
        <taxon>Rhabditida</taxon>
        <taxon>Tylenchina</taxon>
        <taxon>Tylenchomorpha</taxon>
        <taxon>Sphaerularioidea</taxon>
        <taxon>Anguinidae</taxon>
        <taxon>Anguininae</taxon>
        <taxon>Ditylenchus</taxon>
    </lineage>
</organism>
<evidence type="ECO:0000313" key="2">
    <source>
        <dbReference type="WBParaSite" id="jg2963"/>
    </source>
</evidence>
<protein>
    <submittedName>
        <fullName evidence="2">F-box domain-containing protein</fullName>
    </submittedName>
</protein>